<evidence type="ECO:0008006" key="3">
    <source>
        <dbReference type="Google" id="ProtNLM"/>
    </source>
</evidence>
<proteinExistence type="predicted"/>
<reference evidence="1" key="1">
    <citation type="journal article" date="2020" name="Fungal Divers.">
        <title>Resolving the Mortierellaceae phylogeny through synthesis of multi-gene phylogenetics and phylogenomics.</title>
        <authorList>
            <person name="Vandepol N."/>
            <person name="Liber J."/>
            <person name="Desiro A."/>
            <person name="Na H."/>
            <person name="Kennedy M."/>
            <person name="Barry K."/>
            <person name="Grigoriev I.V."/>
            <person name="Miller A.N."/>
            <person name="O'Donnell K."/>
            <person name="Stajich J.E."/>
            <person name="Bonito G."/>
        </authorList>
    </citation>
    <scope>NUCLEOTIDE SEQUENCE</scope>
    <source>
        <strain evidence="1">NVP60</strain>
    </source>
</reference>
<gene>
    <name evidence="1" type="ORF">BGZ97_001323</name>
</gene>
<evidence type="ECO:0000313" key="2">
    <source>
        <dbReference type="Proteomes" id="UP000823405"/>
    </source>
</evidence>
<dbReference type="EMBL" id="JAAAIN010000127">
    <property type="protein sequence ID" value="KAG0319834.1"/>
    <property type="molecule type" value="Genomic_DNA"/>
</dbReference>
<dbReference type="SUPFAM" id="SSF52047">
    <property type="entry name" value="RNI-like"/>
    <property type="match status" value="1"/>
</dbReference>
<dbReference type="Gene3D" id="1.20.1280.50">
    <property type="match status" value="1"/>
</dbReference>
<dbReference type="Gene3D" id="3.80.10.10">
    <property type="entry name" value="Ribonuclease Inhibitor"/>
    <property type="match status" value="1"/>
</dbReference>
<comment type="caution">
    <text evidence="1">The sequence shown here is derived from an EMBL/GenBank/DDBJ whole genome shotgun (WGS) entry which is preliminary data.</text>
</comment>
<name>A0A9P6RGN5_9FUNG</name>
<evidence type="ECO:0000313" key="1">
    <source>
        <dbReference type="EMBL" id="KAG0319834.1"/>
    </source>
</evidence>
<accession>A0A9P6RGN5</accession>
<keyword evidence="2" id="KW-1185">Reference proteome</keyword>
<dbReference type="InterPro" id="IPR032675">
    <property type="entry name" value="LRR_dom_sf"/>
</dbReference>
<dbReference type="AlphaFoldDB" id="A0A9P6RGN5"/>
<dbReference type="Proteomes" id="UP000823405">
    <property type="component" value="Unassembled WGS sequence"/>
</dbReference>
<protein>
    <recommendedName>
        <fullName evidence="3">F-box domain-containing protein</fullName>
    </recommendedName>
</protein>
<dbReference type="OrthoDB" id="2390122at2759"/>
<sequence length="623" mass="73025">MKRFFKQLRHEAPPTQATNTTPNTTNTKLSPLDIPHLLELIFSYLNDHILRYKVALVCRKWLLIQQNRFYRTITFNDFWSKKQVARFQKKLPGAGRLECKLNFDSHREIDTINIRAILGRYQRDYQRHLEQRNQIAINKQKPSLYSFNSLESINIHVGVQYEITIDSIPFPSSLTSLELSFNYSRASGENLGKIMKTCPLLEILSVEVVERARQPLDWMTLDQDLQPKPLPLQRLKLRNVNFDQDHLENLLSFAPRIKSLKLMGMSSYLGPEYDWTRLLEHLKALRITLDEVLFFEYDRQSYLDIVPRLSEICPTTWDWALWAADVTPSFLKELSLRTSFVTTLELLWFGYAAPFCCTKDLKNAPRLIHKYLCTSPQLVHLKTLKTVIRPEFMNLFNGYNLIDVDLQDQSNTLPQALWMCRGLEVLHVEVHGEHCERVLFGYFSRVLPQLEELFVHVADICKRGEDSQFMFPVGNLGLLSGLCLLSPLKYLRRLRLSSASHLYIVTENCREMDLNWMLPSGRKDKFKRQRRAELEGWKATRGEDEHREVIRRRTLPPPRIEKEADVEIWSQLRNLGLVLDVEEMVKEIDYGGFEPLPSLERLSFMQSPSEMEHPKIELKNIFK</sequence>
<organism evidence="1 2">
    <name type="scientific">Linnemannia gamsii</name>
    <dbReference type="NCBI Taxonomy" id="64522"/>
    <lineage>
        <taxon>Eukaryota</taxon>
        <taxon>Fungi</taxon>
        <taxon>Fungi incertae sedis</taxon>
        <taxon>Mucoromycota</taxon>
        <taxon>Mortierellomycotina</taxon>
        <taxon>Mortierellomycetes</taxon>
        <taxon>Mortierellales</taxon>
        <taxon>Mortierellaceae</taxon>
        <taxon>Linnemannia</taxon>
    </lineage>
</organism>